<dbReference type="EMBL" id="JAULSW010000011">
    <property type="protein sequence ID" value="KAK3367585.1"/>
    <property type="molecule type" value="Genomic_DNA"/>
</dbReference>
<dbReference type="Proteomes" id="UP001285441">
    <property type="component" value="Unassembled WGS sequence"/>
</dbReference>
<evidence type="ECO:0000313" key="2">
    <source>
        <dbReference type="Proteomes" id="UP001285441"/>
    </source>
</evidence>
<name>A0AAE0K117_9PEZI</name>
<evidence type="ECO:0000313" key="1">
    <source>
        <dbReference type="EMBL" id="KAK3367585.1"/>
    </source>
</evidence>
<comment type="caution">
    <text evidence="1">The sequence shown here is derived from an EMBL/GenBank/DDBJ whole genome shotgun (WGS) entry which is preliminary data.</text>
</comment>
<keyword evidence="2" id="KW-1185">Reference proteome</keyword>
<organism evidence="1 2">
    <name type="scientific">Podospora didyma</name>
    <dbReference type="NCBI Taxonomy" id="330526"/>
    <lineage>
        <taxon>Eukaryota</taxon>
        <taxon>Fungi</taxon>
        <taxon>Dikarya</taxon>
        <taxon>Ascomycota</taxon>
        <taxon>Pezizomycotina</taxon>
        <taxon>Sordariomycetes</taxon>
        <taxon>Sordariomycetidae</taxon>
        <taxon>Sordariales</taxon>
        <taxon>Podosporaceae</taxon>
        <taxon>Podospora</taxon>
    </lineage>
</organism>
<reference evidence="1" key="1">
    <citation type="journal article" date="2023" name="Mol. Phylogenet. Evol.">
        <title>Genome-scale phylogeny and comparative genomics of the fungal order Sordariales.</title>
        <authorList>
            <person name="Hensen N."/>
            <person name="Bonometti L."/>
            <person name="Westerberg I."/>
            <person name="Brannstrom I.O."/>
            <person name="Guillou S."/>
            <person name="Cros-Aarteil S."/>
            <person name="Calhoun S."/>
            <person name="Haridas S."/>
            <person name="Kuo A."/>
            <person name="Mondo S."/>
            <person name="Pangilinan J."/>
            <person name="Riley R."/>
            <person name="LaButti K."/>
            <person name="Andreopoulos B."/>
            <person name="Lipzen A."/>
            <person name="Chen C."/>
            <person name="Yan M."/>
            <person name="Daum C."/>
            <person name="Ng V."/>
            <person name="Clum A."/>
            <person name="Steindorff A."/>
            <person name="Ohm R.A."/>
            <person name="Martin F."/>
            <person name="Silar P."/>
            <person name="Natvig D.O."/>
            <person name="Lalanne C."/>
            <person name="Gautier V."/>
            <person name="Ament-Velasquez S.L."/>
            <person name="Kruys A."/>
            <person name="Hutchinson M.I."/>
            <person name="Powell A.J."/>
            <person name="Barry K."/>
            <person name="Miller A.N."/>
            <person name="Grigoriev I.V."/>
            <person name="Debuchy R."/>
            <person name="Gladieux P."/>
            <person name="Hiltunen Thoren M."/>
            <person name="Johannesson H."/>
        </authorList>
    </citation>
    <scope>NUCLEOTIDE SEQUENCE</scope>
    <source>
        <strain evidence="1">CBS 232.78</strain>
    </source>
</reference>
<proteinExistence type="predicted"/>
<gene>
    <name evidence="1" type="ORF">B0H63DRAFT_455674</name>
</gene>
<dbReference type="AlphaFoldDB" id="A0AAE0K117"/>
<reference evidence="1" key="2">
    <citation type="submission" date="2023-06" db="EMBL/GenBank/DDBJ databases">
        <authorList>
            <consortium name="Lawrence Berkeley National Laboratory"/>
            <person name="Haridas S."/>
            <person name="Hensen N."/>
            <person name="Bonometti L."/>
            <person name="Westerberg I."/>
            <person name="Brannstrom I.O."/>
            <person name="Guillou S."/>
            <person name="Cros-Aarteil S."/>
            <person name="Calhoun S."/>
            <person name="Kuo A."/>
            <person name="Mondo S."/>
            <person name="Pangilinan J."/>
            <person name="Riley R."/>
            <person name="LaButti K."/>
            <person name="Andreopoulos B."/>
            <person name="Lipzen A."/>
            <person name="Chen C."/>
            <person name="Yanf M."/>
            <person name="Daum C."/>
            <person name="Ng V."/>
            <person name="Clum A."/>
            <person name="Steindorff A."/>
            <person name="Ohm R."/>
            <person name="Martin F."/>
            <person name="Silar P."/>
            <person name="Natvig D."/>
            <person name="Lalanne C."/>
            <person name="Gautier V."/>
            <person name="Ament-velasquez S.L."/>
            <person name="Kruys A."/>
            <person name="Hutchinson M.I."/>
            <person name="Powell A.J."/>
            <person name="Barry K."/>
            <person name="Miller A.N."/>
            <person name="Grigoriev I.V."/>
            <person name="Debuchy R."/>
            <person name="Gladieux P."/>
            <person name="Thoren M.H."/>
            <person name="Johannesson H."/>
        </authorList>
    </citation>
    <scope>NUCLEOTIDE SEQUENCE</scope>
    <source>
        <strain evidence="1">CBS 232.78</strain>
    </source>
</reference>
<protein>
    <submittedName>
        <fullName evidence="1">Uncharacterized protein</fullName>
    </submittedName>
</protein>
<sequence length="108" mass="10958">MKFSAAIVLATGVYRVAAIIGAPICMVACTPLVINPIAYAACTAGCAALAVSDIEEVHSTPRFLADGTVVFEKESTKCAAACKPLSSEPLTYSACLGGCAAVSGEEKK</sequence>
<accession>A0AAE0K117</accession>